<keyword evidence="2" id="KW-1185">Reference proteome</keyword>
<dbReference type="EMBL" id="JOKQ01000001">
    <property type="protein sequence ID" value="KHN70362.1"/>
    <property type="molecule type" value="Genomic_DNA"/>
</dbReference>
<gene>
    <name evidence="1" type="ORF">M896_010130</name>
</gene>
<evidence type="ECO:0000313" key="2">
    <source>
        <dbReference type="Proteomes" id="UP000031056"/>
    </source>
</evidence>
<comment type="caution">
    <text evidence="1">The sequence shown here is derived from an EMBL/GenBank/DDBJ whole genome shotgun (WGS) entry which is preliminary data.</text>
</comment>
<proteinExistence type="predicted"/>
<dbReference type="OrthoDB" id="2191239at2759"/>
<reference evidence="1 2" key="1">
    <citation type="journal article" date="2014" name="MBio">
        <title>The Ordospora colligata genome; evolution of extreme reduction in microsporidia and host-to-parasite horizontal gene transfer.</title>
        <authorList>
            <person name="Pombert J.-F."/>
            <person name="Haag K.L."/>
            <person name="Beidas S."/>
            <person name="Ebert D."/>
            <person name="Keeling P.J."/>
        </authorList>
    </citation>
    <scope>NUCLEOTIDE SEQUENCE [LARGE SCALE GENOMIC DNA]</scope>
    <source>
        <strain evidence="1 2">OC4</strain>
    </source>
</reference>
<dbReference type="VEuPathDB" id="MicrosporidiaDB:M896_010130"/>
<dbReference type="AlphaFoldDB" id="A0A0B2UMS5"/>
<dbReference type="HOGENOM" id="CLU_625597_0_0_1"/>
<dbReference type="RefSeq" id="XP_014564404.1">
    <property type="nucleotide sequence ID" value="XM_014708918.1"/>
</dbReference>
<accession>A0A0B2UMS5</accession>
<dbReference type="Proteomes" id="UP000031056">
    <property type="component" value="Unassembled WGS sequence"/>
</dbReference>
<sequence>MLPNEIDPYEFKFFGKDMLPLADTHNLFRSSRFLKNSSVVKAVSKTNQGLVMMVRNPAESVIYTPENKITYSSKNKKASLRNVARRFLNAKIIDFAIMRFGNFHYSLSRWEKDVCSLCIVACINGQTSEKILLNPPMILGAVVENSCVSDSAPFRFKDIAQYGKSKESGESNDIYLRTKDSNKIMFSPKLNDVKVNPIDGFPKKDMYSLKYDMNGSVYGGINRSDVNTSDSCMIDLMSGTSEIEAENLQSRPYKDVKDSEGMFEYVISKIKKLFCNNTTNSNASTMNMQTIRPWAVIEEDGIKEHFIETRAVDSRLNYLPREEGTVKKTDCKNIIKFGTINEEGSLDCVQKTVKCLSMANFDRLEAFIFGVAKHMKKSNVNYVEVCSEIDFFILNKKGYIYIYARDMLHRMENEYLPKFGNLFRRLELEAI</sequence>
<protein>
    <submittedName>
        <fullName evidence="1">Uncharacterized protein</fullName>
    </submittedName>
</protein>
<dbReference type="GeneID" id="26260856"/>
<dbReference type="InParanoid" id="A0A0B2UMS5"/>
<name>A0A0B2UMS5_9MICR</name>
<evidence type="ECO:0000313" key="1">
    <source>
        <dbReference type="EMBL" id="KHN70362.1"/>
    </source>
</evidence>
<organism evidence="1 2">
    <name type="scientific">Ordospora colligata OC4</name>
    <dbReference type="NCBI Taxonomy" id="1354746"/>
    <lineage>
        <taxon>Eukaryota</taxon>
        <taxon>Fungi</taxon>
        <taxon>Fungi incertae sedis</taxon>
        <taxon>Microsporidia</taxon>
        <taxon>Ordosporidae</taxon>
        <taxon>Ordospora</taxon>
    </lineage>
</organism>